<keyword evidence="1" id="KW-0812">Transmembrane</keyword>
<feature type="transmembrane region" description="Helical" evidence="1">
    <location>
        <begin position="76"/>
        <end position="101"/>
    </location>
</feature>
<sequence>MKDRSSRIGNNPKTTLVSLGIQAMSYEYDIIITEISHGPIQSMYDVYAVKFGAHYKIPPTLEHALYPQYSIHSKSLFGVLIQGSKMSMILIAYITLVASGAMGLREDQGAVAPSPMESSGVALGVPAALAAALASMLAFGCFF</sequence>
<name>A0A7J8MLN7_9ROSI</name>
<dbReference type="Proteomes" id="UP000593572">
    <property type="component" value="Unassembled WGS sequence"/>
</dbReference>
<protein>
    <submittedName>
        <fullName evidence="2">Uncharacterized protein</fullName>
    </submittedName>
</protein>
<dbReference type="AlphaFoldDB" id="A0A7J8MLN7"/>
<comment type="caution">
    <text evidence="2">The sequence shown here is derived from an EMBL/GenBank/DDBJ whole genome shotgun (WGS) entry which is preliminary data.</text>
</comment>
<reference evidence="2 3" key="1">
    <citation type="journal article" date="2019" name="Genome Biol. Evol.">
        <title>Insights into the evolution of the New World diploid cottons (Gossypium, subgenus Houzingenia) based on genome sequencing.</title>
        <authorList>
            <person name="Grover C.E."/>
            <person name="Arick M.A. 2nd"/>
            <person name="Thrash A."/>
            <person name="Conover J.L."/>
            <person name="Sanders W.S."/>
            <person name="Peterson D.G."/>
            <person name="Frelichowski J.E."/>
            <person name="Scheffler J.A."/>
            <person name="Scheffler B.E."/>
            <person name="Wendel J.F."/>
        </authorList>
    </citation>
    <scope>NUCLEOTIDE SEQUENCE [LARGE SCALE GENOMIC DNA]</scope>
    <source>
        <strain evidence="2">157</strain>
        <tissue evidence="2">Leaf</tissue>
    </source>
</reference>
<keyword evidence="1" id="KW-1133">Transmembrane helix</keyword>
<accession>A0A7J8MLN7</accession>
<dbReference type="EMBL" id="JABEZX010000009">
    <property type="protein sequence ID" value="MBA0565504.1"/>
    <property type="molecule type" value="Genomic_DNA"/>
</dbReference>
<proteinExistence type="predicted"/>
<evidence type="ECO:0000313" key="3">
    <source>
        <dbReference type="Proteomes" id="UP000593572"/>
    </source>
</evidence>
<gene>
    <name evidence="2" type="ORF">Golob_010374</name>
</gene>
<evidence type="ECO:0000313" key="2">
    <source>
        <dbReference type="EMBL" id="MBA0565504.1"/>
    </source>
</evidence>
<feature type="transmembrane region" description="Helical" evidence="1">
    <location>
        <begin position="121"/>
        <end position="142"/>
    </location>
</feature>
<organism evidence="2 3">
    <name type="scientific">Gossypium lobatum</name>
    <dbReference type="NCBI Taxonomy" id="34289"/>
    <lineage>
        <taxon>Eukaryota</taxon>
        <taxon>Viridiplantae</taxon>
        <taxon>Streptophyta</taxon>
        <taxon>Embryophyta</taxon>
        <taxon>Tracheophyta</taxon>
        <taxon>Spermatophyta</taxon>
        <taxon>Magnoliopsida</taxon>
        <taxon>eudicotyledons</taxon>
        <taxon>Gunneridae</taxon>
        <taxon>Pentapetalae</taxon>
        <taxon>rosids</taxon>
        <taxon>malvids</taxon>
        <taxon>Malvales</taxon>
        <taxon>Malvaceae</taxon>
        <taxon>Malvoideae</taxon>
        <taxon>Gossypium</taxon>
    </lineage>
</organism>
<keyword evidence="1" id="KW-0472">Membrane</keyword>
<evidence type="ECO:0000256" key="1">
    <source>
        <dbReference type="SAM" id="Phobius"/>
    </source>
</evidence>
<keyword evidence="3" id="KW-1185">Reference proteome</keyword>